<dbReference type="AlphaFoldDB" id="A0A0K9YWP0"/>
<reference evidence="4" key="1">
    <citation type="submission" date="2015-07" db="EMBL/GenBank/DDBJ databases">
        <title>Genome sequencing project for genomic taxonomy and phylogenomics of Bacillus-like bacteria.</title>
        <authorList>
            <person name="Liu B."/>
            <person name="Wang J."/>
            <person name="Zhu Y."/>
            <person name="Liu G."/>
            <person name="Chen Q."/>
            <person name="Chen Z."/>
            <person name="Lan J."/>
            <person name="Che J."/>
            <person name="Ge C."/>
            <person name="Shi H."/>
            <person name="Pan Z."/>
            <person name="Liu X."/>
        </authorList>
    </citation>
    <scope>NUCLEOTIDE SEQUENCE [LARGE SCALE GENOMIC DNA]</scope>
    <source>
        <strain evidence="4">DSM 9887</strain>
    </source>
</reference>
<dbReference type="Pfam" id="PF06114">
    <property type="entry name" value="Peptidase_M78"/>
    <property type="match status" value="1"/>
</dbReference>
<protein>
    <submittedName>
        <fullName evidence="3">Peptidase</fullName>
    </submittedName>
</protein>
<dbReference type="EMBL" id="LGIQ01000005">
    <property type="protein sequence ID" value="KNB73139.1"/>
    <property type="molecule type" value="Genomic_DNA"/>
</dbReference>
<name>A0A0K9YWP0_9BACL</name>
<dbReference type="Gene3D" id="1.10.10.2910">
    <property type="match status" value="1"/>
</dbReference>
<reference evidence="3" key="2">
    <citation type="submission" date="2015-07" db="EMBL/GenBank/DDBJ databases">
        <title>MeaNS - Measles Nucleotide Surveillance Program.</title>
        <authorList>
            <person name="Tran T."/>
            <person name="Druce J."/>
        </authorList>
    </citation>
    <scope>NUCLEOTIDE SEQUENCE</scope>
    <source>
        <strain evidence="3">DSM 9887</strain>
    </source>
</reference>
<dbReference type="EMBL" id="BJON01000008">
    <property type="protein sequence ID" value="GED68521.1"/>
    <property type="molecule type" value="Genomic_DNA"/>
</dbReference>
<evidence type="ECO:0000313" key="4">
    <source>
        <dbReference type="Proteomes" id="UP000036834"/>
    </source>
</evidence>
<evidence type="ECO:0000313" key="3">
    <source>
        <dbReference type="EMBL" id="KNB73139.1"/>
    </source>
</evidence>
<dbReference type="STRING" id="54915.ADS79_03955"/>
<dbReference type="InterPro" id="IPR010359">
    <property type="entry name" value="IrrE_HExxH"/>
</dbReference>
<reference evidence="2 5" key="3">
    <citation type="submission" date="2019-06" db="EMBL/GenBank/DDBJ databases">
        <title>Whole genome shotgun sequence of Brevibacillus reuszeri NBRC 15719.</title>
        <authorList>
            <person name="Hosoyama A."/>
            <person name="Uohara A."/>
            <person name="Ohji S."/>
            <person name="Ichikawa N."/>
        </authorList>
    </citation>
    <scope>NUCLEOTIDE SEQUENCE [LARGE SCALE GENOMIC DNA]</scope>
    <source>
        <strain evidence="2 5">NBRC 15719</strain>
    </source>
</reference>
<dbReference type="PATRIC" id="fig|54915.3.peg.6165"/>
<organism evidence="3 4">
    <name type="scientific">Brevibacillus reuszeri</name>
    <dbReference type="NCBI Taxonomy" id="54915"/>
    <lineage>
        <taxon>Bacteria</taxon>
        <taxon>Bacillati</taxon>
        <taxon>Bacillota</taxon>
        <taxon>Bacilli</taxon>
        <taxon>Bacillales</taxon>
        <taxon>Paenibacillaceae</taxon>
        <taxon>Brevibacillus</taxon>
    </lineage>
</organism>
<dbReference type="Proteomes" id="UP000036834">
    <property type="component" value="Unassembled WGS sequence"/>
</dbReference>
<evidence type="ECO:0000313" key="5">
    <source>
        <dbReference type="Proteomes" id="UP000319578"/>
    </source>
</evidence>
<gene>
    <name evidence="3" type="ORF">ADS79_03955</name>
    <name evidence="2" type="ORF">BRE01_22230</name>
</gene>
<feature type="domain" description="IrrE N-terminal-like" evidence="1">
    <location>
        <begin position="41"/>
        <end position="158"/>
    </location>
</feature>
<dbReference type="OrthoDB" id="2417909at2"/>
<dbReference type="RefSeq" id="WP_049737128.1">
    <property type="nucleotide sequence ID" value="NZ_BJON01000008.1"/>
</dbReference>
<accession>A0A0K9YWP0</accession>
<evidence type="ECO:0000259" key="1">
    <source>
        <dbReference type="Pfam" id="PF06114"/>
    </source>
</evidence>
<proteinExistence type="predicted"/>
<keyword evidence="5" id="KW-1185">Reference proteome</keyword>
<comment type="caution">
    <text evidence="3">The sequence shown here is derived from an EMBL/GenBank/DDBJ whole genome shotgun (WGS) entry which is preliminary data.</text>
</comment>
<evidence type="ECO:0000313" key="2">
    <source>
        <dbReference type="EMBL" id="GED68521.1"/>
    </source>
</evidence>
<dbReference type="Proteomes" id="UP000319578">
    <property type="component" value="Unassembled WGS sequence"/>
</dbReference>
<sequence>MFLPFLQEICEPQTWLEDRVYILLRHLGMEQPEQIDLHRLCETYGIEIIEISGRSRAHEHPTMHNHYVIAVDDRLEPAYQRVKIAHELGHLLLHEGVQPQSTTWMIDWQESQANHFAEHLLLPFFMMSPLLTDCSRYDAPALLAQRFTVPLSLAARRFDRVLARLHARGVPVFW</sequence>